<evidence type="ECO:0000313" key="4">
    <source>
        <dbReference type="Proteomes" id="UP000256970"/>
    </source>
</evidence>
<dbReference type="SMART" id="SM01093">
    <property type="entry name" value="CP12"/>
    <property type="match status" value="1"/>
</dbReference>
<dbReference type="InterPro" id="IPR003823">
    <property type="entry name" value="CP12_dom"/>
</dbReference>
<feature type="disulfide bond" evidence="1">
    <location>
        <begin position="50"/>
        <end position="58"/>
    </location>
</feature>
<reference evidence="3 4" key="1">
    <citation type="submission" date="2016-10" db="EMBL/GenBank/DDBJ databases">
        <authorList>
            <person name="Cai Z."/>
        </authorList>
    </citation>
    <scope>NUCLEOTIDE SEQUENCE [LARGE SCALE GENOMIC DNA]</scope>
</reference>
<keyword evidence="4" id="KW-1185">Reference proteome</keyword>
<sequence length="104" mass="11045">MALLARSTVARPVARAPVSTRVVSVRRVVVRSTPEPAAVETAIKEAEDKCASGTSGECAAAWDNVEEISAAISHKKVADAANSDPLEQFCDDNPDADECRVYDD</sequence>
<protein>
    <recommendedName>
        <fullName evidence="2">CP12 domain-containing protein</fullName>
    </recommendedName>
</protein>
<proteinExistence type="predicted"/>
<dbReference type="STRING" id="3088.A0A383WKF3"/>
<evidence type="ECO:0000313" key="3">
    <source>
        <dbReference type="EMBL" id="SZX77649.1"/>
    </source>
</evidence>
<organism evidence="3 4">
    <name type="scientific">Tetradesmus obliquus</name>
    <name type="common">Green alga</name>
    <name type="synonym">Acutodesmus obliquus</name>
    <dbReference type="NCBI Taxonomy" id="3088"/>
    <lineage>
        <taxon>Eukaryota</taxon>
        <taxon>Viridiplantae</taxon>
        <taxon>Chlorophyta</taxon>
        <taxon>core chlorophytes</taxon>
        <taxon>Chlorophyceae</taxon>
        <taxon>CS clade</taxon>
        <taxon>Sphaeropleales</taxon>
        <taxon>Scenedesmaceae</taxon>
        <taxon>Tetradesmus</taxon>
    </lineage>
</organism>
<accession>A0A383WKF3</accession>
<gene>
    <name evidence="3" type="ORF">BQ4739_LOCUS18000</name>
</gene>
<keyword evidence="1" id="KW-1015">Disulfide bond</keyword>
<evidence type="ECO:0000259" key="2">
    <source>
        <dbReference type="SMART" id="SM01093"/>
    </source>
</evidence>
<name>A0A383WKF3_TETOB</name>
<dbReference type="PANTHER" id="PTHR33921:SF15">
    <property type="entry name" value="CALVIN CYCLE PROTEIN CP12-2, CHLOROPLASTIC"/>
    <property type="match status" value="1"/>
</dbReference>
<dbReference type="GO" id="GO:0080153">
    <property type="term" value="P:negative regulation of reductive pentose-phosphate cycle"/>
    <property type="evidence" value="ECO:0007669"/>
    <property type="project" value="TreeGrafter"/>
</dbReference>
<dbReference type="InterPro" id="IPR039314">
    <property type="entry name" value="CP12-like"/>
</dbReference>
<feature type="domain" description="CP12" evidence="2">
    <location>
        <begin position="38"/>
        <end position="104"/>
    </location>
</feature>
<dbReference type="EMBL" id="FNXT01001291">
    <property type="protein sequence ID" value="SZX77649.1"/>
    <property type="molecule type" value="Genomic_DNA"/>
</dbReference>
<dbReference type="AlphaFoldDB" id="A0A383WKF3"/>
<dbReference type="GO" id="GO:0009507">
    <property type="term" value="C:chloroplast"/>
    <property type="evidence" value="ECO:0007669"/>
    <property type="project" value="TreeGrafter"/>
</dbReference>
<dbReference type="Proteomes" id="UP000256970">
    <property type="component" value="Unassembled WGS sequence"/>
</dbReference>
<evidence type="ECO:0000256" key="1">
    <source>
        <dbReference type="PIRSR" id="PIRSR639314-50"/>
    </source>
</evidence>
<feature type="disulfide bond" evidence="1">
    <location>
        <begin position="90"/>
        <end position="99"/>
    </location>
</feature>
<dbReference type="Pfam" id="PF02672">
    <property type="entry name" value="CP12"/>
    <property type="match status" value="1"/>
</dbReference>
<dbReference type="PANTHER" id="PTHR33921">
    <property type="entry name" value="CALVIN CYCLE PROTEIN CP12-2, CHLOROPLASTIC"/>
    <property type="match status" value="1"/>
</dbReference>